<evidence type="ECO:0008006" key="4">
    <source>
        <dbReference type="Google" id="ProtNLM"/>
    </source>
</evidence>
<evidence type="ECO:0000256" key="1">
    <source>
        <dbReference type="SAM" id="SignalP"/>
    </source>
</evidence>
<organism evidence="2 3">
    <name type="scientific">Flavobacterium fontis</name>
    <dbReference type="NCBI Taxonomy" id="1124188"/>
    <lineage>
        <taxon>Bacteria</taxon>
        <taxon>Pseudomonadati</taxon>
        <taxon>Bacteroidota</taxon>
        <taxon>Flavobacteriia</taxon>
        <taxon>Flavobacteriales</taxon>
        <taxon>Flavobacteriaceae</taxon>
        <taxon>Flavobacterium</taxon>
    </lineage>
</organism>
<keyword evidence="3" id="KW-1185">Reference proteome</keyword>
<evidence type="ECO:0000313" key="3">
    <source>
        <dbReference type="Proteomes" id="UP000184147"/>
    </source>
</evidence>
<feature type="chain" id="PRO_5013155226" description="LTXXQ motif family protein" evidence="1">
    <location>
        <begin position="21"/>
        <end position="112"/>
    </location>
</feature>
<reference evidence="2 3" key="1">
    <citation type="submission" date="2016-11" db="EMBL/GenBank/DDBJ databases">
        <authorList>
            <person name="Jaros S."/>
            <person name="Januszkiewicz K."/>
            <person name="Wedrychowicz H."/>
        </authorList>
    </citation>
    <scope>NUCLEOTIDE SEQUENCE [LARGE SCALE GENOMIC DNA]</scope>
    <source>
        <strain evidence="2 3">DSM 25660</strain>
    </source>
</reference>
<sequence length="112" mass="12896">MKKLLLSFAFCMMATLSMSAQDKELSLQAKAKNDMVALAQVVNLPENQREDFFRLFEMKYEVMDNKELSAERKLEMSRVIEAKIRGTLSPQQMAQLEANPELLNRLIGKKIK</sequence>
<dbReference type="STRING" id="1124188.SAMN05444377_11361"/>
<gene>
    <name evidence="2" type="ORF">SAMN05444377_11361</name>
</gene>
<feature type="signal peptide" evidence="1">
    <location>
        <begin position="1"/>
        <end position="20"/>
    </location>
</feature>
<evidence type="ECO:0000313" key="2">
    <source>
        <dbReference type="EMBL" id="SHF60026.1"/>
    </source>
</evidence>
<dbReference type="AlphaFoldDB" id="A0A1M5CZA2"/>
<keyword evidence="1" id="KW-0732">Signal</keyword>
<protein>
    <recommendedName>
        <fullName evidence="4">LTXXQ motif family protein</fullName>
    </recommendedName>
</protein>
<dbReference type="Proteomes" id="UP000184147">
    <property type="component" value="Unassembled WGS sequence"/>
</dbReference>
<proteinExistence type="predicted"/>
<accession>A0A1M5CZA2</accession>
<name>A0A1M5CZA2_9FLAO</name>
<dbReference type="EMBL" id="FQVQ01000013">
    <property type="protein sequence ID" value="SHF60026.1"/>
    <property type="molecule type" value="Genomic_DNA"/>
</dbReference>
<dbReference type="RefSeq" id="WP_073364212.1">
    <property type="nucleotide sequence ID" value="NZ_FQVQ01000013.1"/>
</dbReference>
<dbReference type="OrthoDB" id="1376569at2"/>